<keyword evidence="2" id="KW-1185">Reference proteome</keyword>
<dbReference type="Pfam" id="PF02423">
    <property type="entry name" value="OCD_Mu_crystall"/>
    <property type="match status" value="2"/>
</dbReference>
<dbReference type="InterPro" id="IPR036291">
    <property type="entry name" value="NAD(P)-bd_dom_sf"/>
</dbReference>
<organism evidence="1 2">
    <name type="scientific">Sphaerisporangium dianthi</name>
    <dbReference type="NCBI Taxonomy" id="1436120"/>
    <lineage>
        <taxon>Bacteria</taxon>
        <taxon>Bacillati</taxon>
        <taxon>Actinomycetota</taxon>
        <taxon>Actinomycetes</taxon>
        <taxon>Streptosporangiales</taxon>
        <taxon>Streptosporangiaceae</taxon>
        <taxon>Sphaerisporangium</taxon>
    </lineage>
</organism>
<dbReference type="PIRSF" id="PIRSF001439">
    <property type="entry name" value="CryM"/>
    <property type="match status" value="1"/>
</dbReference>
<name>A0ABV9CIG4_9ACTN</name>
<reference evidence="2" key="1">
    <citation type="journal article" date="2019" name="Int. J. Syst. Evol. Microbiol.">
        <title>The Global Catalogue of Microorganisms (GCM) 10K type strain sequencing project: providing services to taxonomists for standard genome sequencing and annotation.</title>
        <authorList>
            <consortium name="The Broad Institute Genomics Platform"/>
            <consortium name="The Broad Institute Genome Sequencing Center for Infectious Disease"/>
            <person name="Wu L."/>
            <person name="Ma J."/>
        </authorList>
    </citation>
    <scope>NUCLEOTIDE SEQUENCE [LARGE SCALE GENOMIC DNA]</scope>
    <source>
        <strain evidence="2">CGMCC 4.7132</strain>
    </source>
</reference>
<dbReference type="Proteomes" id="UP001596004">
    <property type="component" value="Unassembled WGS sequence"/>
</dbReference>
<dbReference type="RefSeq" id="WP_380841630.1">
    <property type="nucleotide sequence ID" value="NZ_JBHSFP010000011.1"/>
</dbReference>
<dbReference type="InterPro" id="IPR023401">
    <property type="entry name" value="ODC_N"/>
</dbReference>
<comment type="caution">
    <text evidence="1">The sequence shown here is derived from an EMBL/GenBank/DDBJ whole genome shotgun (WGS) entry which is preliminary data.</text>
</comment>
<dbReference type="EMBL" id="JBHSFP010000011">
    <property type="protein sequence ID" value="MFC4532756.1"/>
    <property type="molecule type" value="Genomic_DNA"/>
</dbReference>
<proteinExistence type="predicted"/>
<protein>
    <submittedName>
        <fullName evidence="1">Ornithine cyclodeaminase family protein</fullName>
    </submittedName>
</protein>
<evidence type="ECO:0000313" key="2">
    <source>
        <dbReference type="Proteomes" id="UP001596004"/>
    </source>
</evidence>
<sequence>MTALPYIDGDTLRALLPMERAVRVLGDALSEGLDPGGGPPRPVVEVPAGQFLLMPAAHGRHAGIKVATVAPGNPAKGLPRIQGTYLLFDGDTLTPLAAMDGAALTALRTPAVSALAAAHLARPDARSLMVFGTGPQAWGHVEALCAVRPIERVTVAGRDAARARAFAGRCAGLGLHATALTTAGPAGPAGPVADVADAEAPVSAERAAAAVRTGGVAVSPEVASAVASADVIACCTGAREPLFPGALVADGATVVAVGSHEPDAREVDGELVARATVVVESRAAALAEAGDLVIPIEQGLVGPDHLAGDLALLVRGGLRPGPGPRLFKSVGMAWEDLVVAAAVHEAWAGR</sequence>
<dbReference type="PANTHER" id="PTHR13812">
    <property type="entry name" value="KETIMINE REDUCTASE MU-CRYSTALLIN"/>
    <property type="match status" value="1"/>
</dbReference>
<accession>A0ABV9CIG4</accession>
<dbReference type="Gene3D" id="3.40.50.720">
    <property type="entry name" value="NAD(P)-binding Rossmann-like Domain"/>
    <property type="match status" value="1"/>
</dbReference>
<dbReference type="PANTHER" id="PTHR13812:SF19">
    <property type="entry name" value="KETIMINE REDUCTASE MU-CRYSTALLIN"/>
    <property type="match status" value="1"/>
</dbReference>
<dbReference type="SUPFAM" id="SSF51735">
    <property type="entry name" value="NAD(P)-binding Rossmann-fold domains"/>
    <property type="match status" value="1"/>
</dbReference>
<evidence type="ECO:0000313" key="1">
    <source>
        <dbReference type="EMBL" id="MFC4532756.1"/>
    </source>
</evidence>
<dbReference type="Gene3D" id="3.30.1780.10">
    <property type="entry name" value="ornithine cyclodeaminase, domain 1"/>
    <property type="match status" value="1"/>
</dbReference>
<dbReference type="InterPro" id="IPR003462">
    <property type="entry name" value="ODC_Mu_crystall"/>
</dbReference>
<gene>
    <name evidence="1" type="ORF">ACFO60_18415</name>
</gene>